<proteinExistence type="inferred from homology"/>
<evidence type="ECO:0000256" key="1">
    <source>
        <dbReference type="ARBA" id="ARBA00001946"/>
    </source>
</evidence>
<dbReference type="InterPro" id="IPR015797">
    <property type="entry name" value="NUDIX_hydrolase-like_dom_sf"/>
</dbReference>
<evidence type="ECO:0000256" key="3">
    <source>
        <dbReference type="ARBA" id="ARBA00022801"/>
    </source>
</evidence>
<accession>A0ABT4TWC2</accession>
<dbReference type="PANTHER" id="PTHR11839">
    <property type="entry name" value="UDP/ADP-SUGAR PYROPHOSPHATASE"/>
    <property type="match status" value="1"/>
</dbReference>
<dbReference type="PROSITE" id="PS51462">
    <property type="entry name" value="NUDIX"/>
    <property type="match status" value="1"/>
</dbReference>
<comment type="caution">
    <text evidence="6">The sequence shown here is derived from an EMBL/GenBank/DDBJ whole genome shotgun (WGS) entry which is preliminary data.</text>
</comment>
<dbReference type="InterPro" id="IPR000086">
    <property type="entry name" value="NUDIX_hydrolase_dom"/>
</dbReference>
<feature type="domain" description="Nudix hydrolase" evidence="5">
    <location>
        <begin position="46"/>
        <end position="178"/>
    </location>
</feature>
<comment type="similarity">
    <text evidence="2 4">Belongs to the Nudix hydrolase family.</text>
</comment>
<evidence type="ECO:0000313" key="7">
    <source>
        <dbReference type="Proteomes" id="UP001165685"/>
    </source>
</evidence>
<gene>
    <name evidence="6" type="ORF">O4U47_31075</name>
</gene>
<evidence type="ECO:0000256" key="4">
    <source>
        <dbReference type="RuleBase" id="RU003476"/>
    </source>
</evidence>
<sequence length="194" mass="21539">MTEPDKDLLQWKIHGERVIYDNKWVQLTLMDIEPPGTPRFEHHVVRLHHVAIAAVVDDQDRVLMLRRYRFVPDKWGWELPGGIIDPGEDAAGAAAREVEEETGWRPTAGLKHLTTFQPMVGMVDSPHDVLVGRGAERVSDAPTDGEEAGTVAWIPLDEVPNLIERDEVLGAGTLVGLLQIMAMGIPHEDASGHR</sequence>
<comment type="cofactor">
    <cofactor evidence="1">
        <name>Mg(2+)</name>
        <dbReference type="ChEBI" id="CHEBI:18420"/>
    </cofactor>
</comment>
<dbReference type="Pfam" id="PF00293">
    <property type="entry name" value="NUDIX"/>
    <property type="match status" value="1"/>
</dbReference>
<dbReference type="InterPro" id="IPR020476">
    <property type="entry name" value="Nudix_hydrolase"/>
</dbReference>
<dbReference type="InterPro" id="IPR020084">
    <property type="entry name" value="NUDIX_hydrolase_CS"/>
</dbReference>
<dbReference type="Proteomes" id="UP001165685">
    <property type="component" value="Unassembled WGS sequence"/>
</dbReference>
<dbReference type="EMBL" id="JAQFWP010000128">
    <property type="protein sequence ID" value="MDA2808989.1"/>
    <property type="molecule type" value="Genomic_DNA"/>
</dbReference>
<evidence type="ECO:0000256" key="2">
    <source>
        <dbReference type="ARBA" id="ARBA00005582"/>
    </source>
</evidence>
<name>A0ABT4TWC2_9ACTN</name>
<dbReference type="RefSeq" id="WP_270681572.1">
    <property type="nucleotide sequence ID" value="NZ_JAQFWP010000128.1"/>
</dbReference>
<keyword evidence="7" id="KW-1185">Reference proteome</keyword>
<evidence type="ECO:0000313" key="6">
    <source>
        <dbReference type="EMBL" id="MDA2808989.1"/>
    </source>
</evidence>
<dbReference type="CDD" id="cd03424">
    <property type="entry name" value="NUDIX_ADPRase_Nudt5_UGPPase_Nudt14"/>
    <property type="match status" value="1"/>
</dbReference>
<dbReference type="PRINTS" id="PR00502">
    <property type="entry name" value="NUDIXFAMILY"/>
</dbReference>
<keyword evidence="3 4" id="KW-0378">Hydrolase</keyword>
<reference evidence="6" key="1">
    <citation type="submission" date="2023-01" db="EMBL/GenBank/DDBJ databases">
        <title>Draft genome sequence of Nocardiopsis sp. LSu2-4 isolated from halophytes.</title>
        <authorList>
            <person name="Duangmal K."/>
            <person name="Chantavorakit T."/>
        </authorList>
    </citation>
    <scope>NUCLEOTIDE SEQUENCE</scope>
    <source>
        <strain evidence="6">LSu2-4</strain>
    </source>
</reference>
<protein>
    <submittedName>
        <fullName evidence="6">NUDIX hydrolase</fullName>
    </submittedName>
</protein>
<organism evidence="6 7">
    <name type="scientific">Nocardiopsis suaedae</name>
    <dbReference type="NCBI Taxonomy" id="3018444"/>
    <lineage>
        <taxon>Bacteria</taxon>
        <taxon>Bacillati</taxon>
        <taxon>Actinomycetota</taxon>
        <taxon>Actinomycetes</taxon>
        <taxon>Streptosporangiales</taxon>
        <taxon>Nocardiopsidaceae</taxon>
        <taxon>Nocardiopsis</taxon>
    </lineage>
</organism>
<dbReference type="PANTHER" id="PTHR11839:SF18">
    <property type="entry name" value="NUDIX HYDROLASE DOMAIN-CONTAINING PROTEIN"/>
    <property type="match status" value="1"/>
</dbReference>
<evidence type="ECO:0000259" key="5">
    <source>
        <dbReference type="PROSITE" id="PS51462"/>
    </source>
</evidence>
<dbReference type="GO" id="GO:0016787">
    <property type="term" value="F:hydrolase activity"/>
    <property type="evidence" value="ECO:0007669"/>
    <property type="project" value="UniProtKB-KW"/>
</dbReference>
<dbReference type="Gene3D" id="3.90.79.10">
    <property type="entry name" value="Nucleoside Triphosphate Pyrophosphohydrolase"/>
    <property type="match status" value="1"/>
</dbReference>
<dbReference type="PROSITE" id="PS00893">
    <property type="entry name" value="NUDIX_BOX"/>
    <property type="match status" value="1"/>
</dbReference>
<dbReference type="SUPFAM" id="SSF55811">
    <property type="entry name" value="Nudix"/>
    <property type="match status" value="1"/>
</dbReference>